<comment type="cofactor">
    <cofactor evidence="18">
        <name>Mg(2+)</name>
        <dbReference type="ChEBI" id="CHEBI:18420"/>
    </cofactor>
    <text evidence="18">Mn(2+), Zn(2+), Cd(2+) and Co(2+) support activity to lesser extents.</text>
</comment>
<feature type="binding site" evidence="17">
    <location>
        <begin position="81"/>
        <end position="83"/>
    </location>
    <ligand>
        <name>ATP</name>
        <dbReference type="ChEBI" id="CHEBI:30616"/>
    </ligand>
</feature>
<dbReference type="GO" id="GO:0005524">
    <property type="term" value="F:ATP binding"/>
    <property type="evidence" value="ECO:0007669"/>
    <property type="project" value="UniProtKB-KW"/>
</dbReference>
<feature type="transmembrane region" description="Helical" evidence="19">
    <location>
        <begin position="53"/>
        <end position="71"/>
    </location>
</feature>
<keyword evidence="12 19" id="KW-0472">Membrane</keyword>
<evidence type="ECO:0000256" key="14">
    <source>
        <dbReference type="ARBA" id="ARBA00023264"/>
    </source>
</evidence>
<gene>
    <name evidence="20" type="ORF">BI364_14865</name>
</gene>
<evidence type="ECO:0000256" key="16">
    <source>
        <dbReference type="PIRSR" id="PIRSR600829-2"/>
    </source>
</evidence>
<evidence type="ECO:0000256" key="12">
    <source>
        <dbReference type="ARBA" id="ARBA00023136"/>
    </source>
</evidence>
<dbReference type="AlphaFoldDB" id="A0A1D8ITM6"/>
<evidence type="ECO:0000256" key="13">
    <source>
        <dbReference type="ARBA" id="ARBA00023209"/>
    </source>
</evidence>
<keyword evidence="18" id="KW-0479">Metal-binding</keyword>
<evidence type="ECO:0000313" key="21">
    <source>
        <dbReference type="Proteomes" id="UP000095401"/>
    </source>
</evidence>
<dbReference type="PANTHER" id="PTHR34299:SF1">
    <property type="entry name" value="DIACYLGLYCEROL KINASE"/>
    <property type="match status" value="1"/>
</dbReference>
<keyword evidence="18" id="KW-0460">Magnesium</keyword>
<keyword evidence="13" id="KW-0594">Phospholipid biosynthesis</keyword>
<evidence type="ECO:0000256" key="2">
    <source>
        <dbReference type="ARBA" id="ARBA00005967"/>
    </source>
</evidence>
<protein>
    <recommendedName>
        <fullName evidence="22">Diacylglycerol kinase</fullName>
    </recommendedName>
</protein>
<dbReference type="RefSeq" id="WP_070080122.1">
    <property type="nucleotide sequence ID" value="NZ_CP017415.1"/>
</dbReference>
<keyword evidence="21" id="KW-1185">Reference proteome</keyword>
<evidence type="ECO:0000256" key="18">
    <source>
        <dbReference type="PIRSR" id="PIRSR600829-4"/>
    </source>
</evidence>
<keyword evidence="8" id="KW-0418">Kinase</keyword>
<keyword evidence="4" id="KW-0444">Lipid biosynthesis</keyword>
<dbReference type="InterPro" id="IPR036945">
    <property type="entry name" value="DAGK_sf"/>
</dbReference>
<evidence type="ECO:0000256" key="7">
    <source>
        <dbReference type="ARBA" id="ARBA00022741"/>
    </source>
</evidence>
<evidence type="ECO:0000256" key="15">
    <source>
        <dbReference type="PIRSR" id="PIRSR600829-1"/>
    </source>
</evidence>
<keyword evidence="11" id="KW-0443">Lipid metabolism</keyword>
<feature type="binding site" evidence="17">
    <location>
        <begin position="90"/>
        <end position="91"/>
    </location>
    <ligand>
        <name>ATP</name>
        <dbReference type="ChEBI" id="CHEBI:30616"/>
    </ligand>
</feature>
<feature type="binding site" evidence="16">
    <location>
        <position position="65"/>
    </location>
    <ligand>
        <name>substrate</name>
    </ligand>
</feature>
<evidence type="ECO:0000256" key="4">
    <source>
        <dbReference type="ARBA" id="ARBA00022516"/>
    </source>
</evidence>
<dbReference type="InterPro" id="IPR000829">
    <property type="entry name" value="DAGK"/>
</dbReference>
<keyword evidence="14" id="KW-1208">Phospholipid metabolism</keyword>
<comment type="subcellular location">
    <subcellularLocation>
        <location evidence="1">Cell membrane</location>
        <topology evidence="1">Multi-pass membrane protein</topology>
    </subcellularLocation>
</comment>
<feature type="binding site" evidence="17">
    <location>
        <position position="72"/>
    </location>
    <ligand>
        <name>ATP</name>
        <dbReference type="ChEBI" id="CHEBI:30616"/>
    </ligand>
</feature>
<evidence type="ECO:0000256" key="19">
    <source>
        <dbReference type="SAM" id="Phobius"/>
    </source>
</evidence>
<dbReference type="CDD" id="cd14265">
    <property type="entry name" value="UDPK_IM_like"/>
    <property type="match status" value="1"/>
</dbReference>
<keyword evidence="6 19" id="KW-0812">Transmembrane</keyword>
<dbReference type="Pfam" id="PF01219">
    <property type="entry name" value="DAGK_prokar"/>
    <property type="match status" value="1"/>
</dbReference>
<name>A0A1D8ITM6_9GAMM</name>
<evidence type="ECO:0000256" key="10">
    <source>
        <dbReference type="ARBA" id="ARBA00022989"/>
    </source>
</evidence>
<dbReference type="GO" id="GO:0046872">
    <property type="term" value="F:metal ion binding"/>
    <property type="evidence" value="ECO:0007669"/>
    <property type="project" value="UniProtKB-KW"/>
</dbReference>
<dbReference type="EMBL" id="CP017415">
    <property type="protein sequence ID" value="AOU99783.1"/>
    <property type="molecule type" value="Genomic_DNA"/>
</dbReference>
<dbReference type="GO" id="GO:0008654">
    <property type="term" value="P:phospholipid biosynthetic process"/>
    <property type="evidence" value="ECO:0007669"/>
    <property type="project" value="UniProtKB-KW"/>
</dbReference>
<evidence type="ECO:0000256" key="3">
    <source>
        <dbReference type="ARBA" id="ARBA00022475"/>
    </source>
</evidence>
<feature type="transmembrane region" description="Helical" evidence="19">
    <location>
        <begin position="92"/>
        <end position="113"/>
    </location>
</feature>
<evidence type="ECO:0000256" key="5">
    <source>
        <dbReference type="ARBA" id="ARBA00022679"/>
    </source>
</evidence>
<dbReference type="KEGG" id="aprs:BI364_14865"/>
<feature type="binding site" evidence="18">
    <location>
        <position position="72"/>
    </location>
    <ligand>
        <name>a divalent metal cation</name>
        <dbReference type="ChEBI" id="CHEBI:60240"/>
    </ligand>
</feature>
<accession>A0A1D8ITM6</accession>
<dbReference type="GO" id="GO:0016301">
    <property type="term" value="F:kinase activity"/>
    <property type="evidence" value="ECO:0007669"/>
    <property type="project" value="UniProtKB-KW"/>
</dbReference>
<sequence>MHPRARLHSMGHAWRGLRWMLRTQANARLHLAATLIVIAAGLALHLAAGEWTLLALTIALVWVAEAVNTAIECLADALHPEHHPLIGRAKDVAAAGVLLASIGAMTVATLILLQHVLWGSLP</sequence>
<keyword evidence="5" id="KW-0808">Transferase</keyword>
<evidence type="ECO:0000256" key="17">
    <source>
        <dbReference type="PIRSR" id="PIRSR600829-3"/>
    </source>
</evidence>
<dbReference type="Gene3D" id="1.10.287.3610">
    <property type="match status" value="1"/>
</dbReference>
<feature type="transmembrane region" description="Helical" evidence="19">
    <location>
        <begin position="27"/>
        <end position="47"/>
    </location>
</feature>
<dbReference type="InterPro" id="IPR033717">
    <property type="entry name" value="UDPK"/>
</dbReference>
<evidence type="ECO:0000256" key="1">
    <source>
        <dbReference type="ARBA" id="ARBA00004651"/>
    </source>
</evidence>
<evidence type="ECO:0000256" key="8">
    <source>
        <dbReference type="ARBA" id="ARBA00022777"/>
    </source>
</evidence>
<evidence type="ECO:0000256" key="11">
    <source>
        <dbReference type="ARBA" id="ARBA00023098"/>
    </source>
</evidence>
<reference evidence="21" key="1">
    <citation type="submission" date="2016-09" db="EMBL/GenBank/DDBJ databases">
        <title>Acidihalobacter prosperus F5.</title>
        <authorList>
            <person name="Khaleque H.N."/>
            <person name="Ramsay J.P."/>
            <person name="Kaksonen A.H."/>
            <person name="Boxall N.J."/>
            <person name="Watkin E.L.J."/>
        </authorList>
    </citation>
    <scope>NUCLEOTIDE SEQUENCE [LARGE SCALE GENOMIC DNA]</scope>
    <source>
        <strain evidence="21">F5</strain>
    </source>
</reference>
<feature type="active site" description="Proton acceptor" evidence="15">
    <location>
        <position position="65"/>
    </location>
</feature>
<keyword evidence="10 19" id="KW-1133">Transmembrane helix</keyword>
<evidence type="ECO:0008006" key="22">
    <source>
        <dbReference type="Google" id="ProtNLM"/>
    </source>
</evidence>
<dbReference type="GO" id="GO:0005886">
    <property type="term" value="C:plasma membrane"/>
    <property type="evidence" value="ECO:0007669"/>
    <property type="project" value="UniProtKB-SubCell"/>
</dbReference>
<evidence type="ECO:0000256" key="6">
    <source>
        <dbReference type="ARBA" id="ARBA00022692"/>
    </source>
</evidence>
<dbReference type="Proteomes" id="UP000095401">
    <property type="component" value="Chromosome"/>
</dbReference>
<keyword evidence="9 17" id="KW-0067">ATP-binding</keyword>
<proteinExistence type="inferred from homology"/>
<keyword evidence="3" id="KW-1003">Cell membrane</keyword>
<dbReference type="PANTHER" id="PTHR34299">
    <property type="entry name" value="DIACYLGLYCEROL KINASE"/>
    <property type="match status" value="1"/>
</dbReference>
<evidence type="ECO:0000256" key="9">
    <source>
        <dbReference type="ARBA" id="ARBA00022840"/>
    </source>
</evidence>
<evidence type="ECO:0000313" key="20">
    <source>
        <dbReference type="EMBL" id="AOU99783.1"/>
    </source>
</evidence>
<keyword evidence="7 17" id="KW-0547">Nucleotide-binding</keyword>
<organism evidence="20 21">
    <name type="scientific">Acidihalobacter yilgarnensis</name>
    <dbReference type="NCBI Taxonomy" id="2819280"/>
    <lineage>
        <taxon>Bacteria</taxon>
        <taxon>Pseudomonadati</taxon>
        <taxon>Pseudomonadota</taxon>
        <taxon>Gammaproteobacteria</taxon>
        <taxon>Chromatiales</taxon>
        <taxon>Ectothiorhodospiraceae</taxon>
        <taxon>Acidihalobacter</taxon>
    </lineage>
</organism>
<comment type="similarity">
    <text evidence="2">Belongs to the bacterial diacylglycerol kinase family.</text>
</comment>